<feature type="domain" description="Polysaccharide export protein N-terminal" evidence="3">
    <location>
        <begin position="63"/>
        <end position="137"/>
    </location>
</feature>
<keyword evidence="2" id="KW-0812">Transmembrane</keyword>
<dbReference type="OrthoDB" id="193635at2"/>
<name>A0A5K7YG87_9BACT</name>
<accession>A0A5K7YG87</accession>
<dbReference type="PROSITE" id="PS51257">
    <property type="entry name" value="PROKAR_LIPOPROTEIN"/>
    <property type="match status" value="1"/>
</dbReference>
<dbReference type="EMBL" id="AP021874">
    <property type="protein sequence ID" value="BBO68086.1"/>
    <property type="molecule type" value="Genomic_DNA"/>
</dbReference>
<dbReference type="KEGG" id="dalk:DSCA_20160"/>
<evidence type="ECO:0000313" key="5">
    <source>
        <dbReference type="Proteomes" id="UP000427906"/>
    </source>
</evidence>
<keyword evidence="2" id="KW-1133">Transmembrane helix</keyword>
<dbReference type="Gene3D" id="3.30.1950.10">
    <property type="entry name" value="wza like domain"/>
    <property type="match status" value="1"/>
</dbReference>
<keyword evidence="1" id="KW-0732">Signal</keyword>
<dbReference type="InterPro" id="IPR049712">
    <property type="entry name" value="Poly_export"/>
</dbReference>
<dbReference type="Gene3D" id="3.10.560.10">
    <property type="entry name" value="Outer membrane lipoprotein wza domain like"/>
    <property type="match status" value="1"/>
</dbReference>
<dbReference type="RefSeq" id="WP_155316283.1">
    <property type="nucleotide sequence ID" value="NZ_AP021874.1"/>
</dbReference>
<keyword evidence="2" id="KW-0472">Membrane</keyword>
<evidence type="ECO:0000256" key="2">
    <source>
        <dbReference type="SAM" id="Phobius"/>
    </source>
</evidence>
<gene>
    <name evidence="4" type="ORF">DSCA_20160</name>
</gene>
<dbReference type="AlphaFoldDB" id="A0A5K7YG87"/>
<organism evidence="4 5">
    <name type="scientific">Desulfosarcina alkanivorans</name>
    <dbReference type="NCBI Taxonomy" id="571177"/>
    <lineage>
        <taxon>Bacteria</taxon>
        <taxon>Pseudomonadati</taxon>
        <taxon>Thermodesulfobacteriota</taxon>
        <taxon>Desulfobacteria</taxon>
        <taxon>Desulfobacterales</taxon>
        <taxon>Desulfosarcinaceae</taxon>
        <taxon>Desulfosarcina</taxon>
    </lineage>
</organism>
<dbReference type="Proteomes" id="UP000427906">
    <property type="component" value="Chromosome"/>
</dbReference>
<feature type="transmembrane region" description="Helical" evidence="2">
    <location>
        <begin position="7"/>
        <end position="26"/>
    </location>
</feature>
<keyword evidence="5" id="KW-1185">Reference proteome</keyword>
<evidence type="ECO:0000313" key="4">
    <source>
        <dbReference type="EMBL" id="BBO68086.1"/>
    </source>
</evidence>
<sequence length="332" mass="37317">MNTQNKFIFVMIPLVIIIIGCVGPTVEIKKDAYYSEKIVEKTSNYILGQGDTIQITYFFSTQPSEEEYLLEVGDVINVNFLYHPETNKRATIRPDGKITLSRKGDIRAAGLSTLQLKNKIVEIYSDTFKNPELTIELIEFSQALKGFKEAVKSDRGGHSKTMLIRPDGYISPFFLETDTKASGQTVKQLEKTLSANYKKRFSSVAISIALYSTNSNLVYVNGEVRKPDSYQLVGPTTVTQILSEAGIIFETASLKTVLVLSRSLDGKPVGRLVNIEDVLKNGNIGEDIFLKRFDVVFVPKNKIAQANQFIDQYINKIIPRDISMNFTYRINP</sequence>
<proteinExistence type="predicted"/>
<dbReference type="GO" id="GO:0015159">
    <property type="term" value="F:polysaccharide transmembrane transporter activity"/>
    <property type="evidence" value="ECO:0007669"/>
    <property type="project" value="InterPro"/>
</dbReference>
<dbReference type="PANTHER" id="PTHR33619">
    <property type="entry name" value="POLYSACCHARIDE EXPORT PROTEIN GFCE-RELATED"/>
    <property type="match status" value="1"/>
</dbReference>
<evidence type="ECO:0000259" key="3">
    <source>
        <dbReference type="Pfam" id="PF02563"/>
    </source>
</evidence>
<dbReference type="InterPro" id="IPR003715">
    <property type="entry name" value="Poly_export_N"/>
</dbReference>
<dbReference type="Pfam" id="PF02563">
    <property type="entry name" value="Poly_export"/>
    <property type="match status" value="1"/>
</dbReference>
<evidence type="ECO:0000256" key="1">
    <source>
        <dbReference type="ARBA" id="ARBA00022729"/>
    </source>
</evidence>
<reference evidence="4 5" key="1">
    <citation type="submission" date="2019-11" db="EMBL/GenBank/DDBJ databases">
        <title>Comparative genomics of hydrocarbon-degrading Desulfosarcina strains.</title>
        <authorList>
            <person name="Watanabe M."/>
            <person name="Kojima H."/>
            <person name="Fukui M."/>
        </authorList>
    </citation>
    <scope>NUCLEOTIDE SEQUENCE [LARGE SCALE GENOMIC DNA]</scope>
    <source>
        <strain evidence="4 5">PL12</strain>
    </source>
</reference>
<dbReference type="PANTHER" id="PTHR33619:SF3">
    <property type="entry name" value="POLYSACCHARIDE EXPORT PROTEIN GFCE-RELATED"/>
    <property type="match status" value="1"/>
</dbReference>
<protein>
    <recommendedName>
        <fullName evidence="3">Polysaccharide export protein N-terminal domain-containing protein</fullName>
    </recommendedName>
</protein>